<reference evidence="2 3" key="1">
    <citation type="journal article" date="2019" name="Nat. Ecol. Evol.">
        <title>Megaphylogeny resolves global patterns of mushroom evolution.</title>
        <authorList>
            <person name="Varga T."/>
            <person name="Krizsan K."/>
            <person name="Foldi C."/>
            <person name="Dima B."/>
            <person name="Sanchez-Garcia M."/>
            <person name="Sanchez-Ramirez S."/>
            <person name="Szollosi G.J."/>
            <person name="Szarkandi J.G."/>
            <person name="Papp V."/>
            <person name="Albert L."/>
            <person name="Andreopoulos W."/>
            <person name="Angelini C."/>
            <person name="Antonin V."/>
            <person name="Barry K.W."/>
            <person name="Bougher N.L."/>
            <person name="Buchanan P."/>
            <person name="Buyck B."/>
            <person name="Bense V."/>
            <person name="Catcheside P."/>
            <person name="Chovatia M."/>
            <person name="Cooper J."/>
            <person name="Damon W."/>
            <person name="Desjardin D."/>
            <person name="Finy P."/>
            <person name="Geml J."/>
            <person name="Haridas S."/>
            <person name="Hughes K."/>
            <person name="Justo A."/>
            <person name="Karasinski D."/>
            <person name="Kautmanova I."/>
            <person name="Kiss B."/>
            <person name="Kocsube S."/>
            <person name="Kotiranta H."/>
            <person name="LaButti K.M."/>
            <person name="Lechner B.E."/>
            <person name="Liimatainen K."/>
            <person name="Lipzen A."/>
            <person name="Lukacs Z."/>
            <person name="Mihaltcheva S."/>
            <person name="Morgado L.N."/>
            <person name="Niskanen T."/>
            <person name="Noordeloos M.E."/>
            <person name="Ohm R.A."/>
            <person name="Ortiz-Santana B."/>
            <person name="Ovrebo C."/>
            <person name="Racz N."/>
            <person name="Riley R."/>
            <person name="Savchenko A."/>
            <person name="Shiryaev A."/>
            <person name="Soop K."/>
            <person name="Spirin V."/>
            <person name="Szebenyi C."/>
            <person name="Tomsovsky M."/>
            <person name="Tulloss R.E."/>
            <person name="Uehling J."/>
            <person name="Grigoriev I.V."/>
            <person name="Vagvolgyi C."/>
            <person name="Papp T."/>
            <person name="Martin F.M."/>
            <person name="Miettinen O."/>
            <person name="Hibbett D.S."/>
            <person name="Nagy L.G."/>
        </authorList>
    </citation>
    <scope>NUCLEOTIDE SEQUENCE [LARGE SCALE GENOMIC DNA]</scope>
    <source>
        <strain evidence="2 3">CBS 309.79</strain>
    </source>
</reference>
<dbReference type="CDD" id="cd02440">
    <property type="entry name" value="AdoMet_MTases"/>
    <property type="match status" value="1"/>
</dbReference>
<dbReference type="FunFam" id="3.40.50.150:FF:000554">
    <property type="entry name" value="Cation-transporting ATPase"/>
    <property type="match status" value="1"/>
</dbReference>
<dbReference type="Gene3D" id="3.40.50.150">
    <property type="entry name" value="Vaccinia Virus protein VP39"/>
    <property type="match status" value="1"/>
</dbReference>
<keyword evidence="3" id="KW-1185">Reference proteome</keyword>
<dbReference type="Pfam" id="PF02353">
    <property type="entry name" value="CMAS"/>
    <property type="match status" value="1"/>
</dbReference>
<dbReference type="AlphaFoldDB" id="A0A5C3QLB2"/>
<name>A0A5C3QLB2_9AGAR</name>
<organism evidence="2 3">
    <name type="scientific">Pterulicium gracile</name>
    <dbReference type="NCBI Taxonomy" id="1884261"/>
    <lineage>
        <taxon>Eukaryota</taxon>
        <taxon>Fungi</taxon>
        <taxon>Dikarya</taxon>
        <taxon>Basidiomycota</taxon>
        <taxon>Agaricomycotina</taxon>
        <taxon>Agaricomycetes</taxon>
        <taxon>Agaricomycetidae</taxon>
        <taxon>Agaricales</taxon>
        <taxon>Pleurotineae</taxon>
        <taxon>Pterulaceae</taxon>
        <taxon>Pterulicium</taxon>
    </lineage>
</organism>
<dbReference type="GO" id="GO:0032259">
    <property type="term" value="P:methylation"/>
    <property type="evidence" value="ECO:0007669"/>
    <property type="project" value="UniProtKB-KW"/>
</dbReference>
<protein>
    <submittedName>
        <fullName evidence="2">S-adenosyl-L-methionine-dependent methyltransferase</fullName>
    </submittedName>
</protein>
<dbReference type="SUPFAM" id="SSF53335">
    <property type="entry name" value="S-adenosyl-L-methionine-dependent methyltransferases"/>
    <property type="match status" value="1"/>
</dbReference>
<gene>
    <name evidence="2" type="ORF">BDV98DRAFT_547070</name>
</gene>
<dbReference type="Proteomes" id="UP000305067">
    <property type="component" value="Unassembled WGS sequence"/>
</dbReference>
<dbReference type="InterPro" id="IPR029063">
    <property type="entry name" value="SAM-dependent_MTases_sf"/>
</dbReference>
<comment type="similarity">
    <text evidence="1">Belongs to the CFA/CMAS family.</text>
</comment>
<dbReference type="EMBL" id="ML178822">
    <property type="protein sequence ID" value="TFL02552.1"/>
    <property type="molecule type" value="Genomic_DNA"/>
</dbReference>
<proteinExistence type="inferred from homology"/>
<dbReference type="STRING" id="1884261.A0A5C3QLB2"/>
<sequence length="368" mass="42056">MLDNILETGYGLLDKGLVPDVLLRIVIRALLRQRLREIDHGSFEANHAAKIAWIDGVKERDTIADLTDKANEQHYEVSTDFLMSCLGPFAKYSSCLYPTGNETLEEAEVLMLESYCEKARLRDGIDILDLGCGWGSLSLYLAQKYPNSRITGLSNSRTQKAHIDGVAKARGLSNVTIITGDVNFFDFKADQRFDRILSIEMFEHMKNYKSLLRKVSSWLRPTSKANSEESLLFIHIFCHKTTPYHFEEGDGWMAQTFFSGGTMPSHDLLLYFQDELALLQSWYISGTHYSKTLEHWLEKQDRNGKAGLQELKRDAVAQGRSEEEASKTYYRFRVFYMACSELFNFNDGQEWGVGHYLFKLKAPEADSA</sequence>
<keyword evidence="2" id="KW-0808">Transferase</keyword>
<dbReference type="GO" id="GO:0008168">
    <property type="term" value="F:methyltransferase activity"/>
    <property type="evidence" value="ECO:0007669"/>
    <property type="project" value="UniProtKB-KW"/>
</dbReference>
<dbReference type="PANTHER" id="PTHR43832">
    <property type="match status" value="1"/>
</dbReference>
<evidence type="ECO:0000313" key="3">
    <source>
        <dbReference type="Proteomes" id="UP000305067"/>
    </source>
</evidence>
<accession>A0A5C3QLB2</accession>
<evidence type="ECO:0000256" key="1">
    <source>
        <dbReference type="ARBA" id="ARBA00010815"/>
    </source>
</evidence>
<dbReference type="PANTHER" id="PTHR43832:SF1">
    <property type="entry name" value="S-ADENOSYL-L-METHIONINE-DEPENDENT METHYLTRANSFERASES SUPERFAMILY PROTEIN"/>
    <property type="match status" value="1"/>
</dbReference>
<dbReference type="OrthoDB" id="506498at2759"/>
<evidence type="ECO:0000313" key="2">
    <source>
        <dbReference type="EMBL" id="TFL02552.1"/>
    </source>
</evidence>
<keyword evidence="2" id="KW-0489">Methyltransferase</keyword>